<reference evidence="2" key="1">
    <citation type="submission" date="2022-04" db="EMBL/GenBank/DDBJ databases">
        <title>A functionally conserved STORR gene fusion in Papaver species that diverged 16.8 million years ago.</title>
        <authorList>
            <person name="Catania T."/>
        </authorList>
    </citation>
    <scope>NUCLEOTIDE SEQUENCE</scope>
    <source>
        <strain evidence="2">S-188037</strain>
    </source>
</reference>
<feature type="region of interest" description="Disordered" evidence="1">
    <location>
        <begin position="63"/>
        <end position="129"/>
    </location>
</feature>
<dbReference type="EMBL" id="JAJJMB010010117">
    <property type="protein sequence ID" value="KAI3910816.1"/>
    <property type="molecule type" value="Genomic_DNA"/>
</dbReference>
<comment type="caution">
    <text evidence="2">The sequence shown here is derived from an EMBL/GenBank/DDBJ whole genome shotgun (WGS) entry which is preliminary data.</text>
</comment>
<evidence type="ECO:0000256" key="1">
    <source>
        <dbReference type="SAM" id="MobiDB-lite"/>
    </source>
</evidence>
<gene>
    <name evidence="2" type="ORF">MKW98_030624</name>
</gene>
<feature type="compositionally biased region" description="Low complexity" evidence="1">
    <location>
        <begin position="69"/>
        <end position="78"/>
    </location>
</feature>
<keyword evidence="3" id="KW-1185">Reference proteome</keyword>
<name>A0AAD4SKB2_9MAGN</name>
<feature type="compositionally biased region" description="Polar residues" evidence="1">
    <location>
        <begin position="114"/>
        <end position="128"/>
    </location>
</feature>
<dbReference type="Proteomes" id="UP001202328">
    <property type="component" value="Unassembled WGS sequence"/>
</dbReference>
<sequence>MKRGETTIIRSTLDKPLQQLTKDDISQLTRMRRPSWNKSQAIEQVISSNFLLESTFDDTCCNNNTSVRPPSSIPISSPVQTQVPSTTASADFQVSSPNNNESVSHRRKDHGLSGDSSCRSPVSDNNTTPPLPLSRFISLVYC</sequence>
<protein>
    <submittedName>
        <fullName evidence="2">Uncharacterized protein</fullName>
    </submittedName>
</protein>
<proteinExistence type="predicted"/>
<evidence type="ECO:0000313" key="3">
    <source>
        <dbReference type="Proteomes" id="UP001202328"/>
    </source>
</evidence>
<accession>A0AAD4SKB2</accession>
<dbReference type="AlphaFoldDB" id="A0AAD4SKB2"/>
<feature type="compositionally biased region" description="Polar residues" evidence="1">
    <location>
        <begin position="79"/>
        <end position="102"/>
    </location>
</feature>
<organism evidence="2 3">
    <name type="scientific">Papaver atlanticum</name>
    <dbReference type="NCBI Taxonomy" id="357466"/>
    <lineage>
        <taxon>Eukaryota</taxon>
        <taxon>Viridiplantae</taxon>
        <taxon>Streptophyta</taxon>
        <taxon>Embryophyta</taxon>
        <taxon>Tracheophyta</taxon>
        <taxon>Spermatophyta</taxon>
        <taxon>Magnoliopsida</taxon>
        <taxon>Ranunculales</taxon>
        <taxon>Papaveraceae</taxon>
        <taxon>Papaveroideae</taxon>
        <taxon>Papaver</taxon>
    </lineage>
</organism>
<evidence type="ECO:0000313" key="2">
    <source>
        <dbReference type="EMBL" id="KAI3910816.1"/>
    </source>
</evidence>